<evidence type="ECO:0000256" key="1">
    <source>
        <dbReference type="ARBA" id="ARBA00005043"/>
    </source>
</evidence>
<evidence type="ECO:0000256" key="2">
    <source>
        <dbReference type="ARBA" id="ARBA00008837"/>
    </source>
</evidence>
<keyword evidence="4" id="KW-1185">Reference proteome</keyword>
<dbReference type="GO" id="GO:0033588">
    <property type="term" value="C:elongator holoenzyme complex"/>
    <property type="evidence" value="ECO:0007669"/>
    <property type="project" value="InterPro"/>
</dbReference>
<dbReference type="InParanoid" id="N1JAL1"/>
<name>N1JAL1_BLUG1</name>
<organism evidence="3 4">
    <name type="scientific">Blumeria graminis f. sp. hordei (strain DH14)</name>
    <name type="common">Barley powdery mildew</name>
    <name type="synonym">Oidium monilioides f. sp. hordei</name>
    <dbReference type="NCBI Taxonomy" id="546991"/>
    <lineage>
        <taxon>Eukaryota</taxon>
        <taxon>Fungi</taxon>
        <taxon>Dikarya</taxon>
        <taxon>Ascomycota</taxon>
        <taxon>Pezizomycotina</taxon>
        <taxon>Leotiomycetes</taxon>
        <taxon>Erysiphales</taxon>
        <taxon>Erysiphaceae</taxon>
        <taxon>Blumeria</taxon>
        <taxon>Blumeria hordei</taxon>
    </lineage>
</organism>
<dbReference type="eggNOG" id="ENOG502QSI3">
    <property type="taxonomic scope" value="Eukaryota"/>
</dbReference>
<dbReference type="OrthoDB" id="9995306at2759"/>
<protein>
    <recommendedName>
        <fullName evidence="5">Elongator complex protein 6</fullName>
    </recommendedName>
</protein>
<gene>
    <name evidence="3" type="ORF">BGHDH14_bgh05030</name>
</gene>
<dbReference type="Proteomes" id="UP000015441">
    <property type="component" value="Unassembled WGS sequence"/>
</dbReference>
<sequence length="291" mass="31739">MVPATKVPPPLQAYLAMPPESSLILMTSVLGATSNWLVLRFLHQVLMQEYGPVESAPAILLVSFLRDANFWMSGAKRISYLTTCVSFRVISPRLMAVTPQGLDLAKLEEAKRFTFVDGLGGLFLAGNGHSSKVSTLRNPDLHRVTEDLRTTIQMMKGNGKLILVIDGLDFLLAAGDEITSAALGEKIMGLREEVHAVALTLSADLPLVARGESPLECEHAAFLVSIAHQADILMNLRMLDSGTAKDVSGVIRITIGDRQEEDKTHELEDSEYLYFIGGDNSVQVFERGQSS</sequence>
<dbReference type="InterPro" id="IPR018627">
    <property type="entry name" value="ELP6"/>
</dbReference>
<dbReference type="UniPathway" id="UPA00988"/>
<dbReference type="CDD" id="cd19495">
    <property type="entry name" value="Elp6"/>
    <property type="match status" value="1"/>
</dbReference>
<comment type="caution">
    <text evidence="3">The sequence shown here is derived from an EMBL/GenBank/DDBJ whole genome shotgun (WGS) entry which is preliminary data.</text>
</comment>
<comment type="similarity">
    <text evidence="2">Belongs to the ELP6 family.</text>
</comment>
<accession>N1JAL1</accession>
<reference evidence="3 4" key="1">
    <citation type="journal article" date="2010" name="Science">
        <title>Genome expansion and gene loss in powdery mildew fungi reveal tradeoffs in extreme parasitism.</title>
        <authorList>
            <person name="Spanu P.D."/>
            <person name="Abbott J.C."/>
            <person name="Amselem J."/>
            <person name="Burgis T.A."/>
            <person name="Soanes D.M."/>
            <person name="Stueber K."/>
            <person name="Ver Loren van Themaat E."/>
            <person name="Brown J.K.M."/>
            <person name="Butcher S.A."/>
            <person name="Gurr S.J."/>
            <person name="Lebrun M.-H."/>
            <person name="Ridout C.J."/>
            <person name="Schulze-Lefert P."/>
            <person name="Talbot N.J."/>
            <person name="Ahmadinejad N."/>
            <person name="Ametz C."/>
            <person name="Barton G.R."/>
            <person name="Benjdia M."/>
            <person name="Bidzinski P."/>
            <person name="Bindschedler L.V."/>
            <person name="Both M."/>
            <person name="Brewer M.T."/>
            <person name="Cadle-Davidson L."/>
            <person name="Cadle-Davidson M.M."/>
            <person name="Collemare J."/>
            <person name="Cramer R."/>
            <person name="Frenkel O."/>
            <person name="Godfrey D."/>
            <person name="Harriman J."/>
            <person name="Hoede C."/>
            <person name="King B.C."/>
            <person name="Klages S."/>
            <person name="Kleemann J."/>
            <person name="Knoll D."/>
            <person name="Koti P.S."/>
            <person name="Kreplak J."/>
            <person name="Lopez-Ruiz F.J."/>
            <person name="Lu X."/>
            <person name="Maekawa T."/>
            <person name="Mahanil S."/>
            <person name="Micali C."/>
            <person name="Milgroom M.G."/>
            <person name="Montana G."/>
            <person name="Noir S."/>
            <person name="O'Connell R.J."/>
            <person name="Oberhaensli S."/>
            <person name="Parlange F."/>
            <person name="Pedersen C."/>
            <person name="Quesneville H."/>
            <person name="Reinhardt R."/>
            <person name="Rott M."/>
            <person name="Sacristan S."/>
            <person name="Schmidt S.M."/>
            <person name="Schoen M."/>
            <person name="Skamnioti P."/>
            <person name="Sommer H."/>
            <person name="Stephens A."/>
            <person name="Takahara H."/>
            <person name="Thordal-Christensen H."/>
            <person name="Vigouroux M."/>
            <person name="Wessling R."/>
            <person name="Wicker T."/>
            <person name="Panstruga R."/>
        </authorList>
    </citation>
    <scope>NUCLEOTIDE SEQUENCE [LARGE SCALE GENOMIC DNA]</scope>
    <source>
        <strain evidence="3">DH14</strain>
    </source>
</reference>
<dbReference type="PANTHER" id="PTHR16184">
    <property type="entry name" value="ELONGATOR COMPLEX PROTEIN 6"/>
    <property type="match status" value="1"/>
</dbReference>
<proteinExistence type="inferred from homology"/>
<evidence type="ECO:0008006" key="5">
    <source>
        <dbReference type="Google" id="ProtNLM"/>
    </source>
</evidence>
<dbReference type="Gene3D" id="3.40.50.300">
    <property type="entry name" value="P-loop containing nucleotide triphosphate hydrolases"/>
    <property type="match status" value="1"/>
</dbReference>
<dbReference type="PANTHER" id="PTHR16184:SF6">
    <property type="entry name" value="ELONGATOR COMPLEX PROTEIN 6"/>
    <property type="match status" value="1"/>
</dbReference>
<dbReference type="GO" id="GO:0002098">
    <property type="term" value="P:tRNA wobble uridine modification"/>
    <property type="evidence" value="ECO:0007669"/>
    <property type="project" value="InterPro"/>
</dbReference>
<dbReference type="EMBL" id="CAUH01003862">
    <property type="protein sequence ID" value="CCU77674.1"/>
    <property type="molecule type" value="Genomic_DNA"/>
</dbReference>
<dbReference type="HOGENOM" id="CLU_059771_0_0_1"/>
<evidence type="ECO:0000313" key="3">
    <source>
        <dbReference type="EMBL" id="CCU77674.1"/>
    </source>
</evidence>
<comment type="pathway">
    <text evidence="1">tRNA modification; 5-methoxycarbonylmethyl-2-thiouridine-tRNA biosynthesis.</text>
</comment>
<dbReference type="InterPro" id="IPR027417">
    <property type="entry name" value="P-loop_NTPase"/>
</dbReference>
<evidence type="ECO:0000313" key="4">
    <source>
        <dbReference type="Proteomes" id="UP000015441"/>
    </source>
</evidence>
<dbReference type="AlphaFoldDB" id="N1JAL1"/>
<dbReference type="Pfam" id="PF09807">
    <property type="entry name" value="ELP6"/>
    <property type="match status" value="1"/>
</dbReference>